<protein>
    <recommendedName>
        <fullName evidence="1">Integron-associated effector binding protein domain-containing protein</fullName>
    </recommendedName>
</protein>
<reference evidence="2 3" key="1">
    <citation type="submission" date="2016-07" db="EMBL/GenBank/DDBJ databases">
        <title>A clinical isolate of carbapenem-resistant Streptococcus oralis with altered penicillin binding proteins.</title>
        <authorList>
            <person name="Kanji J.N."/>
            <person name="Bharat A."/>
            <person name="Naidu P."/>
            <person name="Martin I."/>
            <person name="Mulvey M.R."/>
            <person name="Panaro C.D."/>
        </authorList>
    </citation>
    <scope>NUCLEOTIDE SEQUENCE [LARGE SCALE GENOMIC DNA]</scope>
    <source>
        <strain evidence="2 3">SC15-3744</strain>
    </source>
</reference>
<evidence type="ECO:0000313" key="2">
    <source>
        <dbReference type="EMBL" id="OJG02957.1"/>
    </source>
</evidence>
<evidence type="ECO:0000313" key="3">
    <source>
        <dbReference type="Proteomes" id="UP000183671"/>
    </source>
</evidence>
<sequence>MSYYFCYDYTIKKGVHIMKHQTKPSFTLVGKSILIEGTTVHEHHYSKEKTALYTQLFKEGMLGKLMPHSIDKRGYALIVPHKDGIQYYAGVAANNAVAGYESILVPEKDYLVSSASGDKSRLLFDKLEDNFFEGEYSSLYNDGIILEILLNGNPMDAEVELWVPNSTN</sequence>
<proteinExistence type="predicted"/>
<evidence type="ECO:0000259" key="1">
    <source>
        <dbReference type="Pfam" id="PF14526"/>
    </source>
</evidence>
<dbReference type="Pfam" id="PF14526">
    <property type="entry name" value="Cass2"/>
    <property type="match status" value="1"/>
</dbReference>
<dbReference type="AlphaFoldDB" id="A0A1L8Q634"/>
<dbReference type="Proteomes" id="UP000183671">
    <property type="component" value="Unassembled WGS sequence"/>
</dbReference>
<accession>A0A1L8Q634</accession>
<dbReference type="Gene3D" id="3.20.80.10">
    <property type="entry name" value="Regulatory factor, effector binding domain"/>
    <property type="match status" value="1"/>
</dbReference>
<comment type="caution">
    <text evidence="2">The sequence shown here is derived from an EMBL/GenBank/DDBJ whole genome shotgun (WGS) entry which is preliminary data.</text>
</comment>
<dbReference type="InterPro" id="IPR011256">
    <property type="entry name" value="Reg_factor_effector_dom_sf"/>
</dbReference>
<name>A0A1L8Q634_STROR</name>
<organism evidence="2 3">
    <name type="scientific">Streptococcus oralis</name>
    <dbReference type="NCBI Taxonomy" id="1303"/>
    <lineage>
        <taxon>Bacteria</taxon>
        <taxon>Bacillati</taxon>
        <taxon>Bacillota</taxon>
        <taxon>Bacilli</taxon>
        <taxon>Lactobacillales</taxon>
        <taxon>Streptococcaceae</taxon>
        <taxon>Streptococcus</taxon>
    </lineage>
</organism>
<feature type="domain" description="Integron-associated effector binding protein" evidence="1">
    <location>
        <begin position="22"/>
        <end position="164"/>
    </location>
</feature>
<dbReference type="EMBL" id="MBDM01000006">
    <property type="protein sequence ID" value="OJG02957.1"/>
    <property type="molecule type" value="Genomic_DNA"/>
</dbReference>
<gene>
    <name evidence="2" type="ORF">BBP19_03500</name>
</gene>
<dbReference type="InterPro" id="IPR029441">
    <property type="entry name" value="Cass2"/>
</dbReference>